<evidence type="ECO:0000256" key="8">
    <source>
        <dbReference type="RuleBase" id="RU000589"/>
    </source>
</evidence>
<dbReference type="InterPro" id="IPR012334">
    <property type="entry name" value="Pectin_lyas_fold"/>
</dbReference>
<evidence type="ECO:0000256" key="3">
    <source>
        <dbReference type="ARBA" id="ARBA00013229"/>
    </source>
</evidence>
<comment type="subcellular location">
    <subcellularLocation>
        <location evidence="8">Secreted</location>
    </subcellularLocation>
</comment>
<evidence type="ECO:0000256" key="2">
    <source>
        <dbReference type="ARBA" id="ARBA00008891"/>
    </source>
</evidence>
<dbReference type="InterPro" id="IPR000070">
    <property type="entry name" value="Pectinesterase_cat"/>
</dbReference>
<keyword evidence="5 8" id="KW-0063">Aspartyl esterase</keyword>
<name>A0AAD5SXG5_9FUNG</name>
<dbReference type="AlphaFoldDB" id="A0AAD5SXG5"/>
<keyword evidence="8" id="KW-0961">Cell wall biogenesis/degradation</keyword>
<reference evidence="10" key="1">
    <citation type="submission" date="2020-05" db="EMBL/GenBank/DDBJ databases">
        <title>Phylogenomic resolution of chytrid fungi.</title>
        <authorList>
            <person name="Stajich J.E."/>
            <person name="Amses K."/>
            <person name="Simmons R."/>
            <person name="Seto K."/>
            <person name="Myers J."/>
            <person name="Bonds A."/>
            <person name="Quandt C.A."/>
            <person name="Barry K."/>
            <person name="Liu P."/>
            <person name="Grigoriev I."/>
            <person name="Longcore J.E."/>
            <person name="James T.Y."/>
        </authorList>
    </citation>
    <scope>NUCLEOTIDE SEQUENCE</scope>
    <source>
        <strain evidence="10">JEL0513</strain>
    </source>
</reference>
<evidence type="ECO:0000313" key="10">
    <source>
        <dbReference type="EMBL" id="KAJ3110794.1"/>
    </source>
</evidence>
<evidence type="ECO:0000256" key="4">
    <source>
        <dbReference type="ARBA" id="ARBA00022801"/>
    </source>
</evidence>
<sequence length="324" mass="34643">MLTFALALFATSFLGAFAITTPPSGAITVSKAGGKGKYNTVQAAVNSLPDAGSAVIFIYPGTYTEMVYVTRTGALTIYGSAASETTYTGNTVLLTNKVSAVAIGADDLSAPLRVHKNNFNLINVNVQNTFNTGIGVAVSYYGTEIGTYGCQFLAYQDTLLTETGEHYFVNSYIEGAVDYIFGQYSKAYFQSVILASTGHGYVTASGRTSATDTGAYVFNGCTVKSSTKAVAGTAGTVYLGRPWGAYARVIFMYSDLTDVLNTAGWYEWTVGVYPSHVSYYEYNNSGAGAWNSNRAKFSQQISATVANEYSLDNFFSSTSWILTL</sequence>
<comment type="pathway">
    <text evidence="1 8">Glycan metabolism; pectin degradation; 2-dehydro-3-deoxy-D-gluconate from pectin: step 1/5.</text>
</comment>
<dbReference type="Pfam" id="PF01095">
    <property type="entry name" value="Pectinesterase"/>
    <property type="match status" value="1"/>
</dbReference>
<feature type="domain" description="Pectinesterase catalytic" evidence="9">
    <location>
        <begin position="28"/>
        <end position="315"/>
    </location>
</feature>
<evidence type="ECO:0000256" key="6">
    <source>
        <dbReference type="ARBA" id="ARBA00047928"/>
    </source>
</evidence>
<evidence type="ECO:0000256" key="1">
    <source>
        <dbReference type="ARBA" id="ARBA00005184"/>
    </source>
</evidence>
<feature type="chain" id="PRO_5041775625" description="Pectinesterase" evidence="8">
    <location>
        <begin position="19"/>
        <end position="324"/>
    </location>
</feature>
<evidence type="ECO:0000313" key="11">
    <source>
        <dbReference type="Proteomes" id="UP001211907"/>
    </source>
</evidence>
<keyword evidence="11" id="KW-1185">Reference proteome</keyword>
<comment type="similarity">
    <text evidence="2">Belongs to the pectinesterase family.</text>
</comment>
<evidence type="ECO:0000256" key="7">
    <source>
        <dbReference type="PROSITE-ProRule" id="PRU10040"/>
    </source>
</evidence>
<dbReference type="EC" id="3.1.1.11" evidence="3 8"/>
<dbReference type="Proteomes" id="UP001211907">
    <property type="component" value="Unassembled WGS sequence"/>
</dbReference>
<dbReference type="InterPro" id="IPR033131">
    <property type="entry name" value="Pectinesterase_Asp_AS"/>
</dbReference>
<dbReference type="Gene3D" id="2.160.20.10">
    <property type="entry name" value="Single-stranded right-handed beta-helix, Pectin lyase-like"/>
    <property type="match status" value="1"/>
</dbReference>
<accession>A0AAD5SXG5</accession>
<dbReference type="GO" id="GO:0030599">
    <property type="term" value="F:pectinesterase activity"/>
    <property type="evidence" value="ECO:0007669"/>
    <property type="project" value="UniProtKB-UniRule"/>
</dbReference>
<protein>
    <recommendedName>
        <fullName evidence="3 8">Pectinesterase</fullName>
        <ecNumber evidence="3 8">3.1.1.11</ecNumber>
    </recommendedName>
</protein>
<keyword evidence="8" id="KW-0732">Signal</keyword>
<evidence type="ECO:0000256" key="5">
    <source>
        <dbReference type="ARBA" id="ARBA00023085"/>
    </source>
</evidence>
<proteinExistence type="inferred from homology"/>
<dbReference type="InterPro" id="IPR011050">
    <property type="entry name" value="Pectin_lyase_fold/virulence"/>
</dbReference>
<keyword evidence="4 8" id="KW-0378">Hydrolase</keyword>
<dbReference type="PROSITE" id="PS00503">
    <property type="entry name" value="PECTINESTERASE_2"/>
    <property type="match status" value="1"/>
</dbReference>
<gene>
    <name evidence="10" type="ORF">HK100_002905</name>
</gene>
<dbReference type="GO" id="GO:0005576">
    <property type="term" value="C:extracellular region"/>
    <property type="evidence" value="ECO:0007669"/>
    <property type="project" value="UniProtKB-SubCell"/>
</dbReference>
<comment type="function">
    <text evidence="8">Involved in maceration and soft-rotting of plant tissue.</text>
</comment>
<feature type="active site" evidence="7">
    <location>
        <position position="178"/>
    </location>
</feature>
<dbReference type="PANTHER" id="PTHR31321:SF57">
    <property type="entry name" value="PECTINESTERASE 53-RELATED"/>
    <property type="match status" value="1"/>
</dbReference>
<comment type="catalytic activity">
    <reaction evidence="6 8">
        <text>[(1-&gt;4)-alpha-D-galacturonosyl methyl ester](n) + n H2O = [(1-&gt;4)-alpha-D-galacturonosyl](n) + n methanol + n H(+)</text>
        <dbReference type="Rhea" id="RHEA:22380"/>
        <dbReference type="Rhea" id="RHEA-COMP:14570"/>
        <dbReference type="Rhea" id="RHEA-COMP:14573"/>
        <dbReference type="ChEBI" id="CHEBI:15377"/>
        <dbReference type="ChEBI" id="CHEBI:15378"/>
        <dbReference type="ChEBI" id="CHEBI:17790"/>
        <dbReference type="ChEBI" id="CHEBI:140522"/>
        <dbReference type="ChEBI" id="CHEBI:140523"/>
        <dbReference type="EC" id="3.1.1.11"/>
    </reaction>
</comment>
<dbReference type="GO" id="GO:0045490">
    <property type="term" value="P:pectin catabolic process"/>
    <property type="evidence" value="ECO:0007669"/>
    <property type="project" value="UniProtKB-UniRule"/>
</dbReference>
<dbReference type="GO" id="GO:0042545">
    <property type="term" value="P:cell wall modification"/>
    <property type="evidence" value="ECO:0007669"/>
    <property type="project" value="UniProtKB-UniRule"/>
</dbReference>
<comment type="caution">
    <text evidence="10">The sequence shown here is derived from an EMBL/GenBank/DDBJ whole genome shotgun (WGS) entry which is preliminary data.</text>
</comment>
<keyword evidence="8" id="KW-0964">Secreted</keyword>
<evidence type="ECO:0000259" key="9">
    <source>
        <dbReference type="Pfam" id="PF01095"/>
    </source>
</evidence>
<dbReference type="PANTHER" id="PTHR31321">
    <property type="entry name" value="ACYL-COA THIOESTER HYDROLASE YBHC-RELATED"/>
    <property type="match status" value="1"/>
</dbReference>
<dbReference type="SUPFAM" id="SSF51126">
    <property type="entry name" value="Pectin lyase-like"/>
    <property type="match status" value="1"/>
</dbReference>
<organism evidence="10 11">
    <name type="scientific">Physocladia obscura</name>
    <dbReference type="NCBI Taxonomy" id="109957"/>
    <lineage>
        <taxon>Eukaryota</taxon>
        <taxon>Fungi</taxon>
        <taxon>Fungi incertae sedis</taxon>
        <taxon>Chytridiomycota</taxon>
        <taxon>Chytridiomycota incertae sedis</taxon>
        <taxon>Chytridiomycetes</taxon>
        <taxon>Chytridiales</taxon>
        <taxon>Chytriomycetaceae</taxon>
        <taxon>Physocladia</taxon>
    </lineage>
</organism>
<dbReference type="EMBL" id="JADGJH010001693">
    <property type="protein sequence ID" value="KAJ3110794.1"/>
    <property type="molecule type" value="Genomic_DNA"/>
</dbReference>
<feature type="signal peptide" evidence="8">
    <location>
        <begin position="1"/>
        <end position="18"/>
    </location>
</feature>